<gene>
    <name evidence="3" type="ORF">PENTCL1PPCAC_838</name>
</gene>
<keyword evidence="4" id="KW-1185">Reference proteome</keyword>
<evidence type="ECO:0000256" key="2">
    <source>
        <dbReference type="SAM" id="Phobius"/>
    </source>
</evidence>
<feature type="compositionally biased region" description="Polar residues" evidence="1">
    <location>
        <begin position="122"/>
        <end position="131"/>
    </location>
</feature>
<keyword evidence="2" id="KW-0812">Transmembrane</keyword>
<proteinExistence type="predicted"/>
<feature type="non-terminal residue" evidence="3">
    <location>
        <position position="1"/>
    </location>
</feature>
<protein>
    <submittedName>
        <fullName evidence="3">Uncharacterized protein</fullName>
    </submittedName>
</protein>
<keyword evidence="2" id="KW-0472">Membrane</keyword>
<name>A0AAV5S7P3_9BILA</name>
<dbReference type="AlphaFoldDB" id="A0AAV5S7P3"/>
<reference evidence="3" key="1">
    <citation type="submission" date="2023-10" db="EMBL/GenBank/DDBJ databases">
        <title>Genome assembly of Pristionchus species.</title>
        <authorList>
            <person name="Yoshida K."/>
            <person name="Sommer R.J."/>
        </authorList>
    </citation>
    <scope>NUCLEOTIDE SEQUENCE</scope>
    <source>
        <strain evidence="3">RS0144</strain>
    </source>
</reference>
<sequence length="131" mass="14443">QGGIFVDINGRDLIILEVSDSIESVVASNATIGARMSIQTERKDEESSWKLYAMIGGEVLIALIFLGLIVFCWCRWCRKRGGRTSRTTSTKRSNKRTKASKKDGEEGSNSNKDKDNSDKKTLTQNPGGSAR</sequence>
<feature type="region of interest" description="Disordered" evidence="1">
    <location>
        <begin position="81"/>
        <end position="131"/>
    </location>
</feature>
<keyword evidence="2" id="KW-1133">Transmembrane helix</keyword>
<feature type="non-terminal residue" evidence="3">
    <location>
        <position position="131"/>
    </location>
</feature>
<accession>A0AAV5S7P3</accession>
<dbReference type="Proteomes" id="UP001432027">
    <property type="component" value="Unassembled WGS sequence"/>
</dbReference>
<organism evidence="3 4">
    <name type="scientific">Pristionchus entomophagus</name>
    <dbReference type="NCBI Taxonomy" id="358040"/>
    <lineage>
        <taxon>Eukaryota</taxon>
        <taxon>Metazoa</taxon>
        <taxon>Ecdysozoa</taxon>
        <taxon>Nematoda</taxon>
        <taxon>Chromadorea</taxon>
        <taxon>Rhabditida</taxon>
        <taxon>Rhabditina</taxon>
        <taxon>Diplogasteromorpha</taxon>
        <taxon>Diplogasteroidea</taxon>
        <taxon>Neodiplogasteridae</taxon>
        <taxon>Pristionchus</taxon>
    </lineage>
</organism>
<feature type="compositionally biased region" description="Basic and acidic residues" evidence="1">
    <location>
        <begin position="100"/>
        <end position="121"/>
    </location>
</feature>
<evidence type="ECO:0000313" key="3">
    <source>
        <dbReference type="EMBL" id="GMS78663.1"/>
    </source>
</evidence>
<evidence type="ECO:0000313" key="4">
    <source>
        <dbReference type="Proteomes" id="UP001432027"/>
    </source>
</evidence>
<evidence type="ECO:0000256" key="1">
    <source>
        <dbReference type="SAM" id="MobiDB-lite"/>
    </source>
</evidence>
<feature type="transmembrane region" description="Helical" evidence="2">
    <location>
        <begin position="51"/>
        <end position="76"/>
    </location>
</feature>
<comment type="caution">
    <text evidence="3">The sequence shown here is derived from an EMBL/GenBank/DDBJ whole genome shotgun (WGS) entry which is preliminary data.</text>
</comment>
<dbReference type="EMBL" id="BTSX01000001">
    <property type="protein sequence ID" value="GMS78663.1"/>
    <property type="molecule type" value="Genomic_DNA"/>
</dbReference>